<dbReference type="RefSeq" id="WP_202747472.1">
    <property type="nucleotide sequence ID" value="NZ_JAESWC010000002.1"/>
</dbReference>
<comment type="caution">
    <text evidence="1">The sequence shown here is derived from an EMBL/GenBank/DDBJ whole genome shotgun (WGS) entry which is preliminary data.</text>
</comment>
<evidence type="ECO:0000313" key="1">
    <source>
        <dbReference type="EMBL" id="MBL4934828.1"/>
    </source>
</evidence>
<protein>
    <submittedName>
        <fullName evidence="1">Uncharacterized protein</fullName>
    </submittedName>
</protein>
<evidence type="ECO:0000313" key="2">
    <source>
        <dbReference type="Proteomes" id="UP000632377"/>
    </source>
</evidence>
<sequence length="55" mass="6453">MKSNLKQKNITKEYINTTEKMKVTKKSEDYCIINNQRIEGNACSTILNDDKKEEQ</sequence>
<accession>A0ABS1T659</accession>
<organism evidence="1 2">
    <name type="scientific">Clostridium rhizosphaerae</name>
    <dbReference type="NCBI Taxonomy" id="2803861"/>
    <lineage>
        <taxon>Bacteria</taxon>
        <taxon>Bacillati</taxon>
        <taxon>Bacillota</taxon>
        <taxon>Clostridia</taxon>
        <taxon>Eubacteriales</taxon>
        <taxon>Clostridiaceae</taxon>
        <taxon>Clostridium</taxon>
    </lineage>
</organism>
<dbReference type="Proteomes" id="UP000632377">
    <property type="component" value="Unassembled WGS sequence"/>
</dbReference>
<reference evidence="1 2" key="1">
    <citation type="submission" date="2021-01" db="EMBL/GenBank/DDBJ databases">
        <title>Genome public.</title>
        <authorList>
            <person name="Liu C."/>
            <person name="Sun Q."/>
        </authorList>
    </citation>
    <scope>NUCLEOTIDE SEQUENCE [LARGE SCALE GENOMIC DNA]</scope>
    <source>
        <strain evidence="1 2">YIM B02515</strain>
    </source>
</reference>
<proteinExistence type="predicted"/>
<name>A0ABS1T659_9CLOT</name>
<gene>
    <name evidence="1" type="ORF">JK636_03545</name>
</gene>
<keyword evidence="2" id="KW-1185">Reference proteome</keyword>
<dbReference type="EMBL" id="JAESWC010000002">
    <property type="protein sequence ID" value="MBL4934828.1"/>
    <property type="molecule type" value="Genomic_DNA"/>
</dbReference>